<protein>
    <submittedName>
        <fullName evidence="1">Uncharacterized protein</fullName>
    </submittedName>
</protein>
<evidence type="ECO:0000313" key="1">
    <source>
        <dbReference type="EMBL" id="KAH7931265.1"/>
    </source>
</evidence>
<keyword evidence="2" id="KW-1185">Reference proteome</keyword>
<proteinExistence type="predicted"/>
<evidence type="ECO:0000313" key="2">
    <source>
        <dbReference type="Proteomes" id="UP000790709"/>
    </source>
</evidence>
<gene>
    <name evidence="1" type="ORF">BV22DRAFT_8466</name>
</gene>
<sequence>MRLAAHLLLLYSLAFSTAALANNVNDDGAPITGCRARSWVRAPDMVPGTVLEGDVKVRLDGDCPEVTSYTLGLRFKERIFVKTLRNGSVLPPRPEVVFDVAETPLGIFDLLPPSGSAWESRTRLNQTEWDAYESAVKNRDLWIVRDEEVIAFEIRTLLTDSSRSSPPRTFTNKFGLLVPNTNYPPAHDYRYAGLRTEENRGGEEYFTEILFANGTSSELTAGVTAFLPTSAPVHSGPTTINVTFVPETEGDALPSNYTAEVTFPSGTTLPQGSVRGLLLVVHRTQHIDNVEEPVSIAMEYDLINQVDGSWSEGEGGQARIGRHMNPLPLRTKSQHFVSLPAEYPPQCFEKPQDIPSRREGDYVVNSYRTGQCIPIRIRHEIFPDFTSYYQKSYSYLRLRLIVPKAPEKQATPPEPPVDDEEYEWVPWQKPPPLENILDVRDARLIGDINVTIIPQLHSSSGIAPIHHMSDDARSPIFVDPSTVDDLRALLPEERDRQAPLSRPQFKVFAQGDEAINRYYVAQALDHRLPIYVGETWENKVLPHMQHESQIPSSGGSDETLVVQGT</sequence>
<accession>A0ACB8C133</accession>
<reference evidence="1" key="1">
    <citation type="journal article" date="2021" name="New Phytol.">
        <title>Evolutionary innovations through gain and loss of genes in the ectomycorrhizal Boletales.</title>
        <authorList>
            <person name="Wu G."/>
            <person name="Miyauchi S."/>
            <person name="Morin E."/>
            <person name="Kuo A."/>
            <person name="Drula E."/>
            <person name="Varga T."/>
            <person name="Kohler A."/>
            <person name="Feng B."/>
            <person name="Cao Y."/>
            <person name="Lipzen A."/>
            <person name="Daum C."/>
            <person name="Hundley H."/>
            <person name="Pangilinan J."/>
            <person name="Johnson J."/>
            <person name="Barry K."/>
            <person name="LaButti K."/>
            <person name="Ng V."/>
            <person name="Ahrendt S."/>
            <person name="Min B."/>
            <person name="Choi I.G."/>
            <person name="Park H."/>
            <person name="Plett J.M."/>
            <person name="Magnuson J."/>
            <person name="Spatafora J.W."/>
            <person name="Nagy L.G."/>
            <person name="Henrissat B."/>
            <person name="Grigoriev I.V."/>
            <person name="Yang Z.L."/>
            <person name="Xu J."/>
            <person name="Martin F.M."/>
        </authorList>
    </citation>
    <scope>NUCLEOTIDE SEQUENCE</scope>
    <source>
        <strain evidence="1">KUC20120723A-06</strain>
    </source>
</reference>
<comment type="caution">
    <text evidence="1">The sequence shown here is derived from an EMBL/GenBank/DDBJ whole genome shotgun (WGS) entry which is preliminary data.</text>
</comment>
<dbReference type="Proteomes" id="UP000790709">
    <property type="component" value="Unassembled WGS sequence"/>
</dbReference>
<dbReference type="EMBL" id="MU266327">
    <property type="protein sequence ID" value="KAH7931265.1"/>
    <property type="molecule type" value="Genomic_DNA"/>
</dbReference>
<organism evidence="1 2">
    <name type="scientific">Leucogyrophana mollusca</name>
    <dbReference type="NCBI Taxonomy" id="85980"/>
    <lineage>
        <taxon>Eukaryota</taxon>
        <taxon>Fungi</taxon>
        <taxon>Dikarya</taxon>
        <taxon>Basidiomycota</taxon>
        <taxon>Agaricomycotina</taxon>
        <taxon>Agaricomycetes</taxon>
        <taxon>Agaricomycetidae</taxon>
        <taxon>Boletales</taxon>
        <taxon>Boletales incertae sedis</taxon>
        <taxon>Leucogyrophana</taxon>
    </lineage>
</organism>
<name>A0ACB8C133_9AGAM</name>